<comment type="caution">
    <text evidence="2">The sequence shown here is derived from an EMBL/GenBank/DDBJ whole genome shotgun (WGS) entry which is preliminary data.</text>
</comment>
<organism evidence="2 3">
    <name type="scientific">Phakopsora pachyrhizi</name>
    <name type="common">Asian soybean rust disease fungus</name>
    <dbReference type="NCBI Taxonomy" id="170000"/>
    <lineage>
        <taxon>Eukaryota</taxon>
        <taxon>Fungi</taxon>
        <taxon>Dikarya</taxon>
        <taxon>Basidiomycota</taxon>
        <taxon>Pucciniomycotina</taxon>
        <taxon>Pucciniomycetes</taxon>
        <taxon>Pucciniales</taxon>
        <taxon>Phakopsoraceae</taxon>
        <taxon>Phakopsora</taxon>
    </lineage>
</organism>
<keyword evidence="1" id="KW-0472">Membrane</keyword>
<protein>
    <submittedName>
        <fullName evidence="2">Uncharacterized protein</fullName>
    </submittedName>
</protein>
<keyword evidence="3" id="KW-1185">Reference proteome</keyword>
<proteinExistence type="predicted"/>
<dbReference type="Proteomes" id="UP001153365">
    <property type="component" value="Unassembled WGS sequence"/>
</dbReference>
<dbReference type="EMBL" id="CALTRL010004850">
    <property type="protein sequence ID" value="CAH7683694.1"/>
    <property type="molecule type" value="Genomic_DNA"/>
</dbReference>
<feature type="transmembrane region" description="Helical" evidence="1">
    <location>
        <begin position="12"/>
        <end position="30"/>
    </location>
</feature>
<evidence type="ECO:0000313" key="3">
    <source>
        <dbReference type="Proteomes" id="UP001153365"/>
    </source>
</evidence>
<sequence>MRDYYTYKEESKVIKVTLMRSLIILSLSIISQRFEGHSRNQFPKKIFCLGVCVCVCVFLNHLIRTRFF</sequence>
<keyword evidence="1" id="KW-0812">Transmembrane</keyword>
<name>A0AAV0BBI3_PHAPC</name>
<gene>
    <name evidence="2" type="ORF">PPACK8108_LOCUS17357</name>
</gene>
<keyword evidence="1" id="KW-1133">Transmembrane helix</keyword>
<accession>A0AAV0BBI3</accession>
<reference evidence="2" key="1">
    <citation type="submission" date="2022-06" db="EMBL/GenBank/DDBJ databases">
        <authorList>
            <consortium name="SYNGENTA / RWTH Aachen University"/>
        </authorList>
    </citation>
    <scope>NUCLEOTIDE SEQUENCE</scope>
</reference>
<feature type="transmembrane region" description="Helical" evidence="1">
    <location>
        <begin position="42"/>
        <end position="63"/>
    </location>
</feature>
<evidence type="ECO:0000256" key="1">
    <source>
        <dbReference type="SAM" id="Phobius"/>
    </source>
</evidence>
<dbReference type="AlphaFoldDB" id="A0AAV0BBI3"/>
<evidence type="ECO:0000313" key="2">
    <source>
        <dbReference type="EMBL" id="CAH7683694.1"/>
    </source>
</evidence>